<dbReference type="InterPro" id="IPR001650">
    <property type="entry name" value="Helicase_C-like"/>
</dbReference>
<dbReference type="FunFam" id="2.40.30.300:FF:000001">
    <property type="entry name" value="Mtr4 exosome RNA helicase"/>
    <property type="match status" value="1"/>
</dbReference>
<dbReference type="GO" id="GO:0005524">
    <property type="term" value="F:ATP binding"/>
    <property type="evidence" value="ECO:0007669"/>
    <property type="project" value="UniProtKB-KW"/>
</dbReference>
<sequence length="967" mass="110919">MLIHHQVALPPNYPYTPISQHVYLMEPAKEYQFELDPFQKAAIASIERSESVLVSAHTSAGKTVVAEYAIALALKNKQRVIYTSPIKALSNQKYRELESAFGDVGLLTGDVTINPNASCLVMTTEILLAMLYRGNDVIMREVSWVVFDEIHYMRDKVRGVVWEEALILLPRQVHFVFLSATIPNAMEFAEWICKIHAQPCHVVYTDFRPTPLQHYIYPCGGDGIFMVVDENGVFKEDNFLHATQSLLPDQDVEYKSFKGKKANVIDRSTKGPSDIIKIINMIMQRDYQPVIIFSFGKSLCETYAMQIKQFDFNNEEEKRLVKTVFDNAIDVLDVEDRQLPQIKFLYPYLLRGIAFHHSGLLPLLKEIVELLFQEGLIKVLFATETFAMGLNMPARTVVFTDVKKFDGELVRYITSGEYIQMSGRAGRRGIDTRGIVILMAREKMAPNAIKEMIMGESDNLTSAFHLKYNMILNMMRVEGISPEFLLKNSFYQFQNTATLPALEEDLRQAELEYSNFIIPDEDVIAEYYDTRRLLDVYTHEMRQIINHPSNCLQFLKPGRLVRVRHADMDFGWGMVVAYGKRVDQKYTADSTFEQRLQENSDGQDHQLSSTDKYFVDVLLYCDKDSIVAKAADGTTTGVKPCKENGTGEMMVVPVELNSLYCISQIRIFPPKNLVLKQVRQSVYDSIQVIIKRYPNGLTPLDPIEDMGIEDENFHKLIRKIEVLEDKLFSNKLNNTPQLPSLYEQYAKKVALRARIRALKKKVNKVQSILHLDDLKHRKRVLRRIGYLTDDDIVTVKGRVACDINVGDEVVLTEMLLNGVFSDLSVEKIAALLSCFVIEQHDKERVNLREDLYVVYRRLQEIARNIVAVSIECKLQISEEEYLANFCPDMMELVYSWCQGKSFAEIMKMAQKYYEGHVIRVFRCLDELLRAMVTAAKNIGNSELEMKFQAAISKLRRGIPFAASLYIH</sequence>
<dbReference type="FunFam" id="3.40.50.300:FF:000083">
    <property type="entry name" value="ATP-dependent RNA helicase DOB1"/>
    <property type="match status" value="1"/>
</dbReference>
<dbReference type="Pfam" id="PF13234">
    <property type="entry name" value="MTR4_beta-barrel"/>
    <property type="match status" value="1"/>
</dbReference>
<dbReference type="GO" id="GO:0016787">
    <property type="term" value="F:hydrolase activity"/>
    <property type="evidence" value="ECO:0007669"/>
    <property type="project" value="UniProtKB-KW"/>
</dbReference>
<dbReference type="Gene3D" id="1.10.3380.30">
    <property type="match status" value="1"/>
</dbReference>
<evidence type="ECO:0000259" key="9">
    <source>
        <dbReference type="PROSITE" id="PS51194"/>
    </source>
</evidence>
<dbReference type="PIRSF" id="PIRSF005198">
    <property type="entry name" value="Antiviral_helicase_SKI2"/>
    <property type="match status" value="1"/>
</dbReference>
<evidence type="ECO:0000256" key="3">
    <source>
        <dbReference type="ARBA" id="ARBA00022741"/>
    </source>
</evidence>
<dbReference type="PANTHER" id="PTHR12131">
    <property type="entry name" value="ATP-DEPENDENT RNA AND DNA HELICASE"/>
    <property type="match status" value="1"/>
</dbReference>
<dbReference type="InterPro" id="IPR016438">
    <property type="entry name" value="SKI2-like"/>
</dbReference>
<dbReference type="GO" id="GO:0005634">
    <property type="term" value="C:nucleus"/>
    <property type="evidence" value="ECO:0007669"/>
    <property type="project" value="UniProtKB-SubCell"/>
</dbReference>
<dbReference type="InterPro" id="IPR014001">
    <property type="entry name" value="Helicase_ATP-bd"/>
</dbReference>
<dbReference type="FunFam" id="3.40.50.300:FF:000141">
    <property type="entry name" value="ATP-dependent RNA helicase DOB1"/>
    <property type="match status" value="1"/>
</dbReference>
<feature type="domain" description="Helicase ATP-binding" evidence="8">
    <location>
        <begin position="43"/>
        <end position="200"/>
    </location>
</feature>
<dbReference type="Pfam" id="PF00270">
    <property type="entry name" value="DEAD"/>
    <property type="match status" value="1"/>
</dbReference>
<dbReference type="InterPro" id="IPR012961">
    <property type="entry name" value="Ski2/MTR4_C"/>
</dbReference>
<dbReference type="PANTHER" id="PTHR12131:SF7">
    <property type="entry name" value="EXOSOME RNA HELICASE MTR4"/>
    <property type="match status" value="1"/>
</dbReference>
<dbReference type="PROSITE" id="PS51194">
    <property type="entry name" value="HELICASE_CTER"/>
    <property type="match status" value="1"/>
</dbReference>
<dbReference type="Pfam" id="PF00271">
    <property type="entry name" value="Helicase_C"/>
    <property type="match status" value="1"/>
</dbReference>
<dbReference type="AlphaFoldDB" id="A0A397VR69"/>
<dbReference type="InterPro" id="IPR050699">
    <property type="entry name" value="RNA-DNA_Helicase"/>
</dbReference>
<evidence type="ECO:0000256" key="1">
    <source>
        <dbReference type="ARBA" id="ARBA00004123"/>
    </source>
</evidence>
<dbReference type="GO" id="GO:0000460">
    <property type="term" value="P:maturation of 5.8S rRNA"/>
    <property type="evidence" value="ECO:0007669"/>
    <property type="project" value="TreeGrafter"/>
</dbReference>
<dbReference type="Gene3D" id="3.40.50.300">
    <property type="entry name" value="P-loop containing nucleotide triphosphate hydrolases"/>
    <property type="match status" value="2"/>
</dbReference>
<dbReference type="SMART" id="SM00490">
    <property type="entry name" value="HELICc"/>
    <property type="match status" value="1"/>
</dbReference>
<comment type="similarity">
    <text evidence="2">Belongs to the helicase family. SKI2 subfamily.</text>
</comment>
<keyword evidence="4" id="KW-0378">Hydrolase</keyword>
<dbReference type="EMBL" id="QKWP01000191">
    <property type="protein sequence ID" value="RIB25030.1"/>
    <property type="molecule type" value="Genomic_DNA"/>
</dbReference>
<dbReference type="Pfam" id="PF21408">
    <property type="entry name" value="MTR4-like_stalk"/>
    <property type="match status" value="1"/>
</dbReference>
<comment type="caution">
    <text evidence="10">The sequence shown here is derived from an EMBL/GenBank/DDBJ whole genome shotgun (WGS) entry which is preliminary data.</text>
</comment>
<comment type="subcellular location">
    <subcellularLocation>
        <location evidence="1">Nucleus</location>
    </subcellularLocation>
</comment>
<dbReference type="CDD" id="cd18024">
    <property type="entry name" value="DEXHc_Mtr4-like"/>
    <property type="match status" value="1"/>
</dbReference>
<dbReference type="Proteomes" id="UP000266673">
    <property type="component" value="Unassembled WGS sequence"/>
</dbReference>
<name>A0A397VR69_9GLOM</name>
<evidence type="ECO:0000259" key="8">
    <source>
        <dbReference type="PROSITE" id="PS51192"/>
    </source>
</evidence>
<proteinExistence type="inferred from homology"/>
<dbReference type="SMART" id="SM00487">
    <property type="entry name" value="DEXDc"/>
    <property type="match status" value="1"/>
</dbReference>
<evidence type="ECO:0000256" key="6">
    <source>
        <dbReference type="ARBA" id="ARBA00022840"/>
    </source>
</evidence>
<dbReference type="Gene3D" id="2.40.30.300">
    <property type="match status" value="1"/>
</dbReference>
<dbReference type="SUPFAM" id="SSF52540">
    <property type="entry name" value="P-loop containing nucleoside triphosphate hydrolases"/>
    <property type="match status" value="1"/>
</dbReference>
<evidence type="ECO:0000256" key="7">
    <source>
        <dbReference type="ARBA" id="ARBA00023242"/>
    </source>
</evidence>
<organism evidence="10 11">
    <name type="scientific">Gigaspora rosea</name>
    <dbReference type="NCBI Taxonomy" id="44941"/>
    <lineage>
        <taxon>Eukaryota</taxon>
        <taxon>Fungi</taxon>
        <taxon>Fungi incertae sedis</taxon>
        <taxon>Mucoromycota</taxon>
        <taxon>Glomeromycotina</taxon>
        <taxon>Glomeromycetes</taxon>
        <taxon>Diversisporales</taxon>
        <taxon>Gigasporaceae</taxon>
        <taxon>Gigaspora</taxon>
    </lineage>
</organism>
<dbReference type="InterPro" id="IPR048392">
    <property type="entry name" value="MTR4-like_stalk"/>
</dbReference>
<dbReference type="InterPro" id="IPR025696">
    <property type="entry name" value="Beta-barrel_MTR4"/>
</dbReference>
<dbReference type="GO" id="GO:0003724">
    <property type="term" value="F:RNA helicase activity"/>
    <property type="evidence" value="ECO:0007669"/>
    <property type="project" value="InterPro"/>
</dbReference>
<accession>A0A397VR69</accession>
<dbReference type="OrthoDB" id="64767at2759"/>
<keyword evidence="11" id="KW-1185">Reference proteome</keyword>
<feature type="domain" description="Helicase C-terminal" evidence="9">
    <location>
        <begin position="306"/>
        <end position="478"/>
    </location>
</feature>
<evidence type="ECO:0000313" key="10">
    <source>
        <dbReference type="EMBL" id="RIB25030.1"/>
    </source>
</evidence>
<evidence type="ECO:0000313" key="11">
    <source>
        <dbReference type="Proteomes" id="UP000266673"/>
    </source>
</evidence>
<protein>
    <submittedName>
        <fullName evidence="10">Putative ATP-dependent RNA helicase</fullName>
    </submittedName>
</protein>
<dbReference type="SMART" id="SM01142">
    <property type="entry name" value="DSHCT"/>
    <property type="match status" value="1"/>
</dbReference>
<dbReference type="Pfam" id="PF08148">
    <property type="entry name" value="DSHCT"/>
    <property type="match status" value="1"/>
</dbReference>
<reference evidence="10 11" key="1">
    <citation type="submission" date="2018-06" db="EMBL/GenBank/DDBJ databases">
        <title>Comparative genomics reveals the genomic features of Rhizophagus irregularis, R. cerebriforme, R. diaphanum and Gigaspora rosea, and their symbiotic lifestyle signature.</title>
        <authorList>
            <person name="Morin E."/>
            <person name="San Clemente H."/>
            <person name="Chen E.C.H."/>
            <person name="De La Providencia I."/>
            <person name="Hainaut M."/>
            <person name="Kuo A."/>
            <person name="Kohler A."/>
            <person name="Murat C."/>
            <person name="Tang N."/>
            <person name="Roy S."/>
            <person name="Loubradou J."/>
            <person name="Henrissat B."/>
            <person name="Grigoriev I.V."/>
            <person name="Corradi N."/>
            <person name="Roux C."/>
            <person name="Martin F.M."/>
        </authorList>
    </citation>
    <scope>NUCLEOTIDE SEQUENCE [LARGE SCALE GENOMIC DNA]</scope>
    <source>
        <strain evidence="10 11">DAOM 194757</strain>
    </source>
</reference>
<keyword evidence="3" id="KW-0547">Nucleotide-binding</keyword>
<dbReference type="PROSITE" id="PS51192">
    <property type="entry name" value="HELICASE_ATP_BIND_1"/>
    <property type="match status" value="1"/>
</dbReference>
<keyword evidence="6" id="KW-0067">ATP-binding</keyword>
<dbReference type="CDD" id="cd18795">
    <property type="entry name" value="SF2_C_Ski2"/>
    <property type="match status" value="1"/>
</dbReference>
<dbReference type="FunFam" id="1.10.3380.30:FF:000003">
    <property type="entry name" value="ATP dependent RNA helicase (Dob1)"/>
    <property type="match status" value="1"/>
</dbReference>
<evidence type="ECO:0000256" key="5">
    <source>
        <dbReference type="ARBA" id="ARBA00022806"/>
    </source>
</evidence>
<dbReference type="InterPro" id="IPR011545">
    <property type="entry name" value="DEAD/DEAH_box_helicase_dom"/>
</dbReference>
<dbReference type="InterPro" id="IPR027417">
    <property type="entry name" value="P-loop_NTPase"/>
</dbReference>
<gene>
    <name evidence="10" type="ORF">C2G38_1997580</name>
</gene>
<dbReference type="STRING" id="44941.A0A397VR69"/>
<evidence type="ECO:0000256" key="4">
    <source>
        <dbReference type="ARBA" id="ARBA00022801"/>
    </source>
</evidence>
<dbReference type="GO" id="GO:0006401">
    <property type="term" value="P:RNA catabolic process"/>
    <property type="evidence" value="ECO:0007669"/>
    <property type="project" value="InterPro"/>
</dbReference>
<keyword evidence="7" id="KW-0539">Nucleus</keyword>
<keyword evidence="5 10" id="KW-0347">Helicase</keyword>
<evidence type="ECO:0000256" key="2">
    <source>
        <dbReference type="ARBA" id="ARBA00010140"/>
    </source>
</evidence>
<dbReference type="GO" id="GO:0003723">
    <property type="term" value="F:RNA binding"/>
    <property type="evidence" value="ECO:0007669"/>
    <property type="project" value="InterPro"/>
</dbReference>